<dbReference type="Proteomes" id="UP000076923">
    <property type="component" value="Unassembled WGS sequence"/>
</dbReference>
<sequence>MPTSCPKKKSKPAGLFTENVHKKKNKRKMKSDSNNKVKVVFYLNAEDKEVIKIQCESLQIKPSFFYRNAVLEKLGKPIFTKKVHDLDTKKYLTSLIRIGNNLNQIAKKLNSNEQFLIKDQQVVLNEIKHINNHIIEINSKL</sequence>
<reference evidence="2 3" key="1">
    <citation type="submission" date="2016-02" db="EMBL/GenBank/DDBJ databases">
        <title>Draft genome sequence of Polaribacter atrinae KACC17473.</title>
        <authorList>
            <person name="Shin S.-K."/>
            <person name="Yi H."/>
        </authorList>
    </citation>
    <scope>NUCLEOTIDE SEQUENCE [LARGE SCALE GENOMIC DNA]</scope>
    <source>
        <strain evidence="2 3">KACC 17473</strain>
    </source>
</reference>
<evidence type="ECO:0000313" key="3">
    <source>
        <dbReference type="Proteomes" id="UP000076923"/>
    </source>
</evidence>
<name>A0A176T559_9FLAO</name>
<dbReference type="Pfam" id="PF21983">
    <property type="entry name" value="NikA-like"/>
    <property type="match status" value="1"/>
</dbReference>
<feature type="region of interest" description="Disordered" evidence="1">
    <location>
        <begin position="1"/>
        <end position="31"/>
    </location>
</feature>
<dbReference type="STRING" id="1333662.LPB303_13820"/>
<accession>A0A176T559</accession>
<evidence type="ECO:0000313" key="2">
    <source>
        <dbReference type="EMBL" id="OAD42950.1"/>
    </source>
</evidence>
<dbReference type="EMBL" id="LVWE01000057">
    <property type="protein sequence ID" value="OAD42950.1"/>
    <property type="molecule type" value="Genomic_DNA"/>
</dbReference>
<gene>
    <name evidence="2" type="ORF">LPB303_13820</name>
</gene>
<feature type="compositionally biased region" description="Basic residues" evidence="1">
    <location>
        <begin position="1"/>
        <end position="11"/>
    </location>
</feature>
<keyword evidence="3" id="KW-1185">Reference proteome</keyword>
<protein>
    <submittedName>
        <fullName evidence="2">Uncharacterized protein</fullName>
    </submittedName>
</protein>
<organism evidence="2 3">
    <name type="scientific">Polaribacter atrinae</name>
    <dbReference type="NCBI Taxonomy" id="1333662"/>
    <lineage>
        <taxon>Bacteria</taxon>
        <taxon>Pseudomonadati</taxon>
        <taxon>Bacteroidota</taxon>
        <taxon>Flavobacteriia</taxon>
        <taxon>Flavobacteriales</taxon>
        <taxon>Flavobacteriaceae</taxon>
    </lineage>
</organism>
<proteinExistence type="predicted"/>
<dbReference type="AlphaFoldDB" id="A0A176T559"/>
<evidence type="ECO:0000256" key="1">
    <source>
        <dbReference type="SAM" id="MobiDB-lite"/>
    </source>
</evidence>
<comment type="caution">
    <text evidence="2">The sequence shown here is derived from an EMBL/GenBank/DDBJ whole genome shotgun (WGS) entry which is preliminary data.</text>
</comment>
<dbReference type="InterPro" id="IPR053842">
    <property type="entry name" value="NikA-like"/>
</dbReference>